<proteinExistence type="predicted"/>
<evidence type="ECO:0000313" key="2">
    <source>
        <dbReference type="Proteomes" id="UP000587527"/>
    </source>
</evidence>
<reference evidence="1 2" key="1">
    <citation type="submission" date="2020-08" db="EMBL/GenBank/DDBJ databases">
        <title>Sequencing the genomes of 1000 actinobacteria strains.</title>
        <authorList>
            <person name="Klenk H.-P."/>
        </authorList>
    </citation>
    <scope>NUCLEOTIDE SEQUENCE [LARGE SCALE GENOMIC DNA]</scope>
    <source>
        <strain evidence="1 2">DSM 45362</strain>
    </source>
</reference>
<evidence type="ECO:0000313" key="1">
    <source>
        <dbReference type="EMBL" id="MBB5866820.1"/>
    </source>
</evidence>
<name>A0A841BJ25_9ACTN</name>
<dbReference type="Proteomes" id="UP000587527">
    <property type="component" value="Unassembled WGS sequence"/>
</dbReference>
<dbReference type="AlphaFoldDB" id="A0A841BJ25"/>
<keyword evidence="2" id="KW-1185">Reference proteome</keyword>
<organism evidence="1 2">
    <name type="scientific">Allocatelliglobosispora scoriae</name>
    <dbReference type="NCBI Taxonomy" id="643052"/>
    <lineage>
        <taxon>Bacteria</taxon>
        <taxon>Bacillati</taxon>
        <taxon>Actinomycetota</taxon>
        <taxon>Actinomycetes</taxon>
        <taxon>Micromonosporales</taxon>
        <taxon>Micromonosporaceae</taxon>
        <taxon>Allocatelliglobosispora</taxon>
    </lineage>
</organism>
<gene>
    <name evidence="1" type="ORF">F4553_000199</name>
</gene>
<dbReference type="RefSeq" id="WP_184830898.1">
    <property type="nucleotide sequence ID" value="NZ_JACHMN010000001.1"/>
</dbReference>
<dbReference type="EMBL" id="JACHMN010000001">
    <property type="protein sequence ID" value="MBB5866820.1"/>
    <property type="molecule type" value="Genomic_DNA"/>
</dbReference>
<accession>A0A841BJ25</accession>
<sequence length="166" mass="18050">MSTELDTRTGMPQFYVDAHAGKERAWISAAWRGTEDLAHPAAALALLRHPNFTAEHAFSIDDAEQAELWKNFRAYCVALDSGPQSSLTAFGTGGPRWITAIGFSSARNAAVLTSDGWLLGNREDSSAVMKLRDFLAGWEDAKRPGPEVFTAQLEQHTAGWSVVATV</sequence>
<protein>
    <submittedName>
        <fullName evidence="1">Uncharacterized protein</fullName>
    </submittedName>
</protein>
<comment type="caution">
    <text evidence="1">The sequence shown here is derived from an EMBL/GenBank/DDBJ whole genome shotgun (WGS) entry which is preliminary data.</text>
</comment>